<dbReference type="InterPro" id="IPR010308">
    <property type="entry name" value="TRP_C"/>
</dbReference>
<keyword evidence="3 8" id="KW-0812">Transmembrane</keyword>
<evidence type="ECO:0000256" key="8">
    <source>
        <dbReference type="SAM" id="Phobius"/>
    </source>
</evidence>
<feature type="compositionally biased region" description="Polar residues" evidence="7">
    <location>
        <begin position="738"/>
        <end position="756"/>
    </location>
</feature>
<organism evidence="11 12">
    <name type="scientific">Staphylotrichum tortipilum</name>
    <dbReference type="NCBI Taxonomy" id="2831512"/>
    <lineage>
        <taxon>Eukaryota</taxon>
        <taxon>Fungi</taxon>
        <taxon>Dikarya</taxon>
        <taxon>Ascomycota</taxon>
        <taxon>Pezizomycotina</taxon>
        <taxon>Sordariomycetes</taxon>
        <taxon>Sordariomycetidae</taxon>
        <taxon>Sordariales</taxon>
        <taxon>Chaetomiaceae</taxon>
        <taxon>Staphylotrichum</taxon>
    </lineage>
</organism>
<dbReference type="Pfam" id="PF14558">
    <property type="entry name" value="TRP_N"/>
    <property type="match status" value="1"/>
</dbReference>
<dbReference type="Pfam" id="PF06011">
    <property type="entry name" value="TRP"/>
    <property type="match status" value="1"/>
</dbReference>
<feature type="transmembrane region" description="Helical" evidence="8">
    <location>
        <begin position="388"/>
        <end position="409"/>
    </location>
</feature>
<feature type="transmembrane region" description="Helical" evidence="8">
    <location>
        <begin position="334"/>
        <end position="360"/>
    </location>
</feature>
<reference evidence="11" key="1">
    <citation type="journal article" date="2023" name="Mol. Phylogenet. Evol.">
        <title>Genome-scale phylogeny and comparative genomics of the fungal order Sordariales.</title>
        <authorList>
            <person name="Hensen N."/>
            <person name="Bonometti L."/>
            <person name="Westerberg I."/>
            <person name="Brannstrom I.O."/>
            <person name="Guillou S."/>
            <person name="Cros-Aarteil S."/>
            <person name="Calhoun S."/>
            <person name="Haridas S."/>
            <person name="Kuo A."/>
            <person name="Mondo S."/>
            <person name="Pangilinan J."/>
            <person name="Riley R."/>
            <person name="LaButti K."/>
            <person name="Andreopoulos B."/>
            <person name="Lipzen A."/>
            <person name="Chen C."/>
            <person name="Yan M."/>
            <person name="Daum C."/>
            <person name="Ng V."/>
            <person name="Clum A."/>
            <person name="Steindorff A."/>
            <person name="Ohm R.A."/>
            <person name="Martin F."/>
            <person name="Silar P."/>
            <person name="Natvig D.O."/>
            <person name="Lalanne C."/>
            <person name="Gautier V."/>
            <person name="Ament-Velasquez S.L."/>
            <person name="Kruys A."/>
            <person name="Hutchinson M.I."/>
            <person name="Powell A.J."/>
            <person name="Barry K."/>
            <person name="Miller A.N."/>
            <person name="Grigoriev I.V."/>
            <person name="Debuchy R."/>
            <person name="Gladieux P."/>
            <person name="Hiltunen Thoren M."/>
            <person name="Johannesson H."/>
        </authorList>
    </citation>
    <scope>NUCLEOTIDE SEQUENCE</scope>
    <source>
        <strain evidence="11">CBS 103.79</strain>
    </source>
</reference>
<feature type="transmembrane region" description="Helical" evidence="8">
    <location>
        <begin position="561"/>
        <end position="594"/>
    </location>
</feature>
<keyword evidence="5 8" id="KW-1133">Transmembrane helix</keyword>
<evidence type="ECO:0000256" key="4">
    <source>
        <dbReference type="ARBA" id="ARBA00022729"/>
    </source>
</evidence>
<keyword evidence="6 8" id="KW-0472">Membrane</keyword>
<feature type="transmembrane region" description="Helical" evidence="8">
    <location>
        <begin position="415"/>
        <end position="436"/>
    </location>
</feature>
<feature type="transmembrane region" description="Helical" evidence="8">
    <location>
        <begin position="504"/>
        <end position="523"/>
    </location>
</feature>
<gene>
    <name evidence="11" type="ORF">C8A05DRAFT_36538</name>
</gene>
<protein>
    <recommendedName>
        <fullName evidence="10">ML-like domain-containing protein</fullName>
    </recommendedName>
</protein>
<dbReference type="GO" id="GO:0016020">
    <property type="term" value="C:membrane"/>
    <property type="evidence" value="ECO:0007669"/>
    <property type="project" value="UniProtKB-SubCell"/>
</dbReference>
<comment type="caution">
    <text evidence="11">The sequence shown here is derived from an EMBL/GenBank/DDBJ whole genome shotgun (WGS) entry which is preliminary data.</text>
</comment>
<dbReference type="GO" id="GO:0055085">
    <property type="term" value="P:transmembrane transport"/>
    <property type="evidence" value="ECO:0007669"/>
    <property type="project" value="TreeGrafter"/>
</dbReference>
<feature type="region of interest" description="Disordered" evidence="7">
    <location>
        <begin position="643"/>
        <end position="770"/>
    </location>
</feature>
<comment type="similarity">
    <text evidence="2">Belongs to the transient receptor potential (TRP) ion channel family.</text>
</comment>
<dbReference type="SMART" id="SM01320">
    <property type="entry name" value="TRP_N"/>
    <property type="match status" value="1"/>
</dbReference>
<feature type="transmembrane region" description="Helical" evidence="8">
    <location>
        <begin position="535"/>
        <end position="555"/>
    </location>
</feature>
<dbReference type="GO" id="GO:0009272">
    <property type="term" value="P:fungal-type cell wall biogenesis"/>
    <property type="evidence" value="ECO:0007669"/>
    <property type="project" value="TreeGrafter"/>
</dbReference>
<evidence type="ECO:0000256" key="6">
    <source>
        <dbReference type="ARBA" id="ARBA00023136"/>
    </source>
</evidence>
<evidence type="ECO:0000256" key="2">
    <source>
        <dbReference type="ARBA" id="ARBA00010642"/>
    </source>
</evidence>
<proteinExistence type="inferred from homology"/>
<evidence type="ECO:0000259" key="10">
    <source>
        <dbReference type="SMART" id="SM01320"/>
    </source>
</evidence>
<comment type="subcellular location">
    <subcellularLocation>
        <location evidence="1">Membrane</location>
        <topology evidence="1">Multi-pass membrane protein</topology>
    </subcellularLocation>
</comment>
<feature type="domain" description="ML-like" evidence="10">
    <location>
        <begin position="26"/>
        <end position="169"/>
    </location>
</feature>
<dbReference type="PANTHER" id="PTHR31145">
    <property type="entry name" value="INTEGRAL MEMBRANE PROTEIN (AFU_ORTHOLOGUE AFUA_7G01610)"/>
    <property type="match status" value="1"/>
</dbReference>
<feature type="chain" id="PRO_5042938763" description="ML-like domain-containing protein" evidence="9">
    <location>
        <begin position="25"/>
        <end position="770"/>
    </location>
</feature>
<feature type="compositionally biased region" description="Low complexity" evidence="7">
    <location>
        <begin position="663"/>
        <end position="674"/>
    </location>
</feature>
<evidence type="ECO:0000256" key="7">
    <source>
        <dbReference type="SAM" id="MobiDB-lite"/>
    </source>
</evidence>
<evidence type="ECO:0000256" key="3">
    <source>
        <dbReference type="ARBA" id="ARBA00022692"/>
    </source>
</evidence>
<name>A0AAN6RR26_9PEZI</name>
<feature type="compositionally biased region" description="Basic and acidic residues" evidence="7">
    <location>
        <begin position="676"/>
        <end position="686"/>
    </location>
</feature>
<evidence type="ECO:0000256" key="9">
    <source>
        <dbReference type="SAM" id="SignalP"/>
    </source>
</evidence>
<dbReference type="InterPro" id="IPR040241">
    <property type="entry name" value="TRP_Flc/Pkd2-like"/>
</dbReference>
<feature type="signal peptide" evidence="9">
    <location>
        <begin position="1"/>
        <end position="24"/>
    </location>
</feature>
<dbReference type="EMBL" id="MU855734">
    <property type="protein sequence ID" value="KAK3899840.1"/>
    <property type="molecule type" value="Genomic_DNA"/>
</dbReference>
<keyword evidence="12" id="KW-1185">Reference proteome</keyword>
<reference evidence="11" key="2">
    <citation type="submission" date="2023-05" db="EMBL/GenBank/DDBJ databases">
        <authorList>
            <consortium name="Lawrence Berkeley National Laboratory"/>
            <person name="Steindorff A."/>
            <person name="Hensen N."/>
            <person name="Bonometti L."/>
            <person name="Westerberg I."/>
            <person name="Brannstrom I.O."/>
            <person name="Guillou S."/>
            <person name="Cros-Aarteil S."/>
            <person name="Calhoun S."/>
            <person name="Haridas S."/>
            <person name="Kuo A."/>
            <person name="Mondo S."/>
            <person name="Pangilinan J."/>
            <person name="Riley R."/>
            <person name="Labutti K."/>
            <person name="Andreopoulos B."/>
            <person name="Lipzen A."/>
            <person name="Chen C."/>
            <person name="Yanf M."/>
            <person name="Daum C."/>
            <person name="Ng V."/>
            <person name="Clum A."/>
            <person name="Ohm R."/>
            <person name="Martin F."/>
            <person name="Silar P."/>
            <person name="Natvig D."/>
            <person name="Lalanne C."/>
            <person name="Gautier V."/>
            <person name="Ament-Velasquez S.L."/>
            <person name="Kruys A."/>
            <person name="Hutchinson M.I."/>
            <person name="Powell A.J."/>
            <person name="Barry K."/>
            <person name="Miller A.N."/>
            <person name="Grigoriev I.V."/>
            <person name="Debuchy R."/>
            <person name="Gladieux P."/>
            <person name="Thoren M.H."/>
            <person name="Johannesson H."/>
        </authorList>
    </citation>
    <scope>NUCLEOTIDE SEQUENCE</scope>
    <source>
        <strain evidence="11">CBS 103.79</strain>
    </source>
</reference>
<keyword evidence="4 9" id="KW-0732">Signal</keyword>
<dbReference type="Proteomes" id="UP001303889">
    <property type="component" value="Unassembled WGS sequence"/>
</dbReference>
<dbReference type="PANTHER" id="PTHR31145:SF2">
    <property type="entry name" value="FLAVIN CARRIER PROTEIN 2"/>
    <property type="match status" value="1"/>
</dbReference>
<dbReference type="InterPro" id="IPR032800">
    <property type="entry name" value="TRP_N"/>
</dbReference>
<sequence>MRLPSINPLFLLSSLTTFVIPTAAEHVLRSSSLAACQDNSGFTASMFDVVFTPNNLTASITMLATSSIEGYVVFDISIFAYGYPIIRTKVDPCTSNLAGLCPMTSGKLDDNPFNLPVTKDAVAQIPGIAYTFPDLDATVRVYINRTDGDRPGESVACLEAEISNGMTVDLVGVKWASAGVAALALVSSAIVNALGFSNAASHIASNTLSLFGYFQAQAMLGLCAVPLPPVVKSWTQDFQWSMGIINVGFIQNILTWYQRSTGGTASTILDTLRTVSVQIEKVKRSVPLVDSTVGLVQRSAVGLAKRAAQTESGSYIVYGIQRVAFRAGIETTNLFLTGLTFFYVFMILAALGVVIFKAYCEVAVKMRIMKSDTFLEFRHGWLTVLKGVLYRWLLIGFPQMAILSLWEFTQKDSPGAIVLAVFFFFGILAALVYAAYRVIRIARRSVSLHRNPAYSLYSDAHALNKWGFLYVQFRASAYYFIVPVLIYTLVKSMFIAFAQKAGTVQAVALIVIEAAALIAASVLRPWMDKSTNSFNIAICAMNFINAIFLFVFTDVFGLPRLVIGVVGVVLWIANAAFALILLLMLIITTGIVLFHNNPDTRYQFMNDDRTSFMKSQTHIGTVNELDALGATARGDGKIFKQSTDLEDDESAMSNPANAAGVRSGSPNSGPPYSGKDSVRNSIRDSARNSVRSSFRAPVDPVSGTYNPAPAMSEVPHQQHLRGRASGSMRTPSPLGVTGSLTNLASSGYHQRTQSIGGQSGPRPQAGPRLV</sequence>
<dbReference type="AlphaFoldDB" id="A0AAN6RR26"/>
<evidence type="ECO:0000256" key="1">
    <source>
        <dbReference type="ARBA" id="ARBA00004141"/>
    </source>
</evidence>
<accession>A0AAN6RR26</accession>
<evidence type="ECO:0000313" key="12">
    <source>
        <dbReference type="Proteomes" id="UP001303889"/>
    </source>
</evidence>
<evidence type="ECO:0000313" key="11">
    <source>
        <dbReference type="EMBL" id="KAK3899840.1"/>
    </source>
</evidence>
<evidence type="ECO:0000256" key="5">
    <source>
        <dbReference type="ARBA" id="ARBA00022989"/>
    </source>
</evidence>
<feature type="transmembrane region" description="Helical" evidence="8">
    <location>
        <begin position="477"/>
        <end position="498"/>
    </location>
</feature>